<evidence type="ECO:0000256" key="13">
    <source>
        <dbReference type="ARBA" id="ARBA00042775"/>
    </source>
</evidence>
<comment type="subcellular location">
    <subcellularLocation>
        <location evidence="1">Cell inner membrane</location>
        <topology evidence="1">Single-pass type II membrane protein</topology>
        <orientation evidence="1">Periplasmic side</orientation>
    </subcellularLocation>
</comment>
<evidence type="ECO:0000256" key="8">
    <source>
        <dbReference type="ARBA" id="ARBA00023186"/>
    </source>
</evidence>
<sequence>MAKGSSISKTAVWILMGLLILGLGGFGATNLSGTIRTIGTVGEMPVSVDRYATQLQQEIRAYEAQTGSPVTFAEAQRLGIDRAVLQRLVRIRALDHEAAELGLSIGDASLRDRILDIPAFQGVDGSFDREGYRFALEQAGVSEAQFETQLREEAARTLLQGAIVSGVKMPGTYADTIVDFVGEARSMTLATLGEEALEQPVPTPTDAQVQAYYDANIDAFTLPETKVLTYAMLSPDMLVDEVEVDETALREAYDARADTFNQPERRLVERLVYLDQAAADRAAAALEVEGTTFEQLVEERGLELGDIDLGDVSRLELDAAGEAVFAAEVGDVVGPLPSALGPALFRVNGILPAQSVPFEEAREALRPELATDRAQRLIEAQVQTLDDLLAGGATLEELAAESDMTLGTLDWTVDTTEGIAAYDGFRDAADAVTVTDFPQIMQLDDGSIFAIRLNEVLPPRPEPLDRARAAVVAAWQAEETRKLARAQAEALVPQLREGADFAALGLEPRTEAGVTRGGFVEGTPPDFLDQVFEMSPGEVRAIDSDGAVILVRLDAVAPASDNPQAQALARQLGTQVDQALAQSLFDIYAADVTRRAGPQIDQRSVNAVHVNFP</sequence>
<evidence type="ECO:0000256" key="9">
    <source>
        <dbReference type="ARBA" id="ARBA00030642"/>
    </source>
</evidence>
<feature type="domain" description="PpiC" evidence="14">
    <location>
        <begin position="244"/>
        <end position="363"/>
    </location>
</feature>
<protein>
    <recommendedName>
        <fullName evidence="2">Parvulin-like PPIase</fullName>
    </recommendedName>
    <alternativeName>
        <fullName evidence="9">Peptidyl-prolyl cis-trans isomerase plp</fullName>
    </alternativeName>
    <alternativeName>
        <fullName evidence="12">Periplasmic chaperone PpiD</fullName>
    </alternativeName>
    <alternativeName>
        <fullName evidence="13">Periplasmic folding chaperone</fullName>
    </alternativeName>
    <alternativeName>
        <fullName evidence="10">Rotamase plp</fullName>
    </alternativeName>
</protein>
<dbReference type="EMBL" id="VANS01000001">
    <property type="protein sequence ID" value="TMM54865.1"/>
    <property type="molecule type" value="Genomic_DNA"/>
</dbReference>
<accession>A0A5S3PQN9</accession>
<evidence type="ECO:0000259" key="14">
    <source>
        <dbReference type="Pfam" id="PF13145"/>
    </source>
</evidence>
<keyword evidence="7" id="KW-0472">Membrane</keyword>
<evidence type="ECO:0000256" key="11">
    <source>
        <dbReference type="ARBA" id="ARBA00038408"/>
    </source>
</evidence>
<dbReference type="InterPro" id="IPR027304">
    <property type="entry name" value="Trigger_fact/SurA_dom_sf"/>
</dbReference>
<dbReference type="GO" id="GO:0003755">
    <property type="term" value="F:peptidyl-prolyl cis-trans isomerase activity"/>
    <property type="evidence" value="ECO:0007669"/>
    <property type="project" value="InterPro"/>
</dbReference>
<dbReference type="Gene3D" id="1.10.4030.10">
    <property type="entry name" value="Porin chaperone SurA, peptide-binding domain"/>
    <property type="match status" value="1"/>
</dbReference>
<evidence type="ECO:0000313" key="16">
    <source>
        <dbReference type="Proteomes" id="UP000309550"/>
    </source>
</evidence>
<keyword evidence="5" id="KW-0812">Transmembrane</keyword>
<keyword evidence="4" id="KW-0997">Cell inner membrane</keyword>
<reference evidence="15 16" key="1">
    <citation type="submission" date="2019-05" db="EMBL/GenBank/DDBJ databases">
        <title>Sulfitobacter sabulilitoris sp. nov., isolated from a marine sand.</title>
        <authorList>
            <person name="Yoon J.-H."/>
        </authorList>
    </citation>
    <scope>NUCLEOTIDE SEQUENCE [LARGE SCALE GENOMIC DNA]</scope>
    <source>
        <strain evidence="15 16">HSMS-29</strain>
    </source>
</reference>
<dbReference type="PANTHER" id="PTHR47529:SF1">
    <property type="entry name" value="PERIPLASMIC CHAPERONE PPID"/>
    <property type="match status" value="1"/>
</dbReference>
<dbReference type="PANTHER" id="PTHR47529">
    <property type="entry name" value="PEPTIDYL-PROLYL CIS-TRANS ISOMERASE D"/>
    <property type="match status" value="1"/>
</dbReference>
<dbReference type="RefSeq" id="WP_138661037.1">
    <property type="nucleotide sequence ID" value="NZ_VANS01000001.1"/>
</dbReference>
<dbReference type="AlphaFoldDB" id="A0A5S3PQN9"/>
<evidence type="ECO:0000256" key="4">
    <source>
        <dbReference type="ARBA" id="ARBA00022519"/>
    </source>
</evidence>
<evidence type="ECO:0000256" key="10">
    <source>
        <dbReference type="ARBA" id="ARBA00031484"/>
    </source>
</evidence>
<evidence type="ECO:0000256" key="5">
    <source>
        <dbReference type="ARBA" id="ARBA00022692"/>
    </source>
</evidence>
<dbReference type="OrthoDB" id="9768393at2"/>
<proteinExistence type="inferred from homology"/>
<dbReference type="InterPro" id="IPR046357">
    <property type="entry name" value="PPIase_dom_sf"/>
</dbReference>
<comment type="similarity">
    <text evidence="11">Belongs to the PpiD chaperone family.</text>
</comment>
<dbReference type="Pfam" id="PF13624">
    <property type="entry name" value="SurA_N_3"/>
    <property type="match status" value="1"/>
</dbReference>
<dbReference type="Proteomes" id="UP000309550">
    <property type="component" value="Unassembled WGS sequence"/>
</dbReference>
<evidence type="ECO:0000256" key="7">
    <source>
        <dbReference type="ARBA" id="ARBA00023136"/>
    </source>
</evidence>
<evidence type="ECO:0000256" key="6">
    <source>
        <dbReference type="ARBA" id="ARBA00022989"/>
    </source>
</evidence>
<dbReference type="SUPFAM" id="SSF109998">
    <property type="entry name" value="Triger factor/SurA peptide-binding domain-like"/>
    <property type="match status" value="1"/>
</dbReference>
<dbReference type="InterPro" id="IPR000297">
    <property type="entry name" value="PPIase_PpiC"/>
</dbReference>
<keyword evidence="15" id="KW-0413">Isomerase</keyword>
<organism evidence="15 16">
    <name type="scientific">Sulfitobacter sabulilitoris</name>
    <dbReference type="NCBI Taxonomy" id="2562655"/>
    <lineage>
        <taxon>Bacteria</taxon>
        <taxon>Pseudomonadati</taxon>
        <taxon>Pseudomonadota</taxon>
        <taxon>Alphaproteobacteria</taxon>
        <taxon>Rhodobacterales</taxon>
        <taxon>Roseobacteraceae</taxon>
        <taxon>Sulfitobacter</taxon>
    </lineage>
</organism>
<comment type="caution">
    <text evidence="15">The sequence shown here is derived from an EMBL/GenBank/DDBJ whole genome shotgun (WGS) entry which is preliminary data.</text>
</comment>
<dbReference type="Gene3D" id="3.10.50.40">
    <property type="match status" value="1"/>
</dbReference>
<keyword evidence="8" id="KW-0143">Chaperone</keyword>
<evidence type="ECO:0000256" key="3">
    <source>
        <dbReference type="ARBA" id="ARBA00022475"/>
    </source>
</evidence>
<dbReference type="Pfam" id="PF13145">
    <property type="entry name" value="Rotamase_2"/>
    <property type="match status" value="1"/>
</dbReference>
<dbReference type="GO" id="GO:0005886">
    <property type="term" value="C:plasma membrane"/>
    <property type="evidence" value="ECO:0007669"/>
    <property type="project" value="UniProtKB-SubCell"/>
</dbReference>
<evidence type="ECO:0000256" key="12">
    <source>
        <dbReference type="ARBA" id="ARBA00040743"/>
    </source>
</evidence>
<dbReference type="SUPFAM" id="SSF54534">
    <property type="entry name" value="FKBP-like"/>
    <property type="match status" value="1"/>
</dbReference>
<dbReference type="InterPro" id="IPR052029">
    <property type="entry name" value="PpiD_chaperone"/>
</dbReference>
<keyword evidence="16" id="KW-1185">Reference proteome</keyword>
<gene>
    <name evidence="15" type="ORF">FDT80_04610</name>
</gene>
<evidence type="ECO:0000313" key="15">
    <source>
        <dbReference type="EMBL" id="TMM54865.1"/>
    </source>
</evidence>
<evidence type="ECO:0000256" key="2">
    <source>
        <dbReference type="ARBA" id="ARBA00018370"/>
    </source>
</evidence>
<evidence type="ECO:0000256" key="1">
    <source>
        <dbReference type="ARBA" id="ARBA00004382"/>
    </source>
</evidence>
<keyword evidence="6" id="KW-1133">Transmembrane helix</keyword>
<keyword evidence="3" id="KW-1003">Cell membrane</keyword>
<name>A0A5S3PQN9_9RHOB</name>